<dbReference type="Gene3D" id="1.10.150.380">
    <property type="entry name" value="GatB domain, N-terminal subdomain"/>
    <property type="match status" value="1"/>
</dbReference>
<comment type="catalytic activity">
    <reaction evidence="10 11">
        <text>L-glutamyl-tRNA(Gln) + L-glutamine + ATP + H2O = L-glutaminyl-tRNA(Gln) + L-glutamate + ADP + phosphate + H(+)</text>
        <dbReference type="Rhea" id="RHEA:17521"/>
        <dbReference type="Rhea" id="RHEA-COMP:9681"/>
        <dbReference type="Rhea" id="RHEA-COMP:9684"/>
        <dbReference type="ChEBI" id="CHEBI:15377"/>
        <dbReference type="ChEBI" id="CHEBI:15378"/>
        <dbReference type="ChEBI" id="CHEBI:29985"/>
        <dbReference type="ChEBI" id="CHEBI:30616"/>
        <dbReference type="ChEBI" id="CHEBI:43474"/>
        <dbReference type="ChEBI" id="CHEBI:58359"/>
        <dbReference type="ChEBI" id="CHEBI:78520"/>
        <dbReference type="ChEBI" id="CHEBI:78521"/>
        <dbReference type="ChEBI" id="CHEBI:456216"/>
    </reaction>
</comment>
<reference evidence="13" key="1">
    <citation type="submission" date="2023-07" db="EMBL/GenBank/DDBJ databases">
        <title>Sorghum-associated microbial communities from plants grown in Nebraska, USA.</title>
        <authorList>
            <person name="Schachtman D."/>
        </authorList>
    </citation>
    <scope>NUCLEOTIDE SEQUENCE</scope>
    <source>
        <strain evidence="13">DS3315</strain>
    </source>
</reference>
<keyword evidence="5 11" id="KW-0547">Nucleotide-binding</keyword>
<dbReference type="Gene3D" id="1.10.10.410">
    <property type="match status" value="1"/>
</dbReference>
<dbReference type="NCBIfam" id="NF004012">
    <property type="entry name" value="PRK05477.1-2"/>
    <property type="match status" value="1"/>
</dbReference>
<accession>A0AAW8EC76</accession>
<comment type="subunit">
    <text evidence="2 11">Heterotrimer of A, B and C subunits.</text>
</comment>
<evidence type="ECO:0000256" key="3">
    <source>
        <dbReference type="ARBA" id="ARBA00016923"/>
    </source>
</evidence>
<dbReference type="InterPro" id="IPR017958">
    <property type="entry name" value="Gln-tRNA_amidoTrfase_suB_CS"/>
</dbReference>
<dbReference type="FunFam" id="1.10.150.380:FF:000001">
    <property type="entry name" value="Aspartyl/glutamyl-tRNA(Asn/Gln) amidotransferase subunit B"/>
    <property type="match status" value="1"/>
</dbReference>
<dbReference type="GO" id="GO:0006412">
    <property type="term" value="P:translation"/>
    <property type="evidence" value="ECO:0007669"/>
    <property type="project" value="UniProtKB-UniRule"/>
</dbReference>
<dbReference type="SUPFAM" id="SSF55931">
    <property type="entry name" value="Glutamine synthetase/guanido kinase"/>
    <property type="match status" value="1"/>
</dbReference>
<evidence type="ECO:0000256" key="2">
    <source>
        <dbReference type="ARBA" id="ARBA00011123"/>
    </source>
</evidence>
<dbReference type="NCBIfam" id="NF004014">
    <property type="entry name" value="PRK05477.1-4"/>
    <property type="match status" value="1"/>
</dbReference>
<dbReference type="EC" id="6.3.5.-" evidence="11"/>
<gene>
    <name evidence="11" type="primary">gatB</name>
    <name evidence="13" type="ORF">J2W39_001417</name>
</gene>
<evidence type="ECO:0000313" key="13">
    <source>
        <dbReference type="EMBL" id="MDP9970187.1"/>
    </source>
</evidence>
<dbReference type="InterPro" id="IPR014746">
    <property type="entry name" value="Gln_synth/guanido_kin_cat_dom"/>
</dbReference>
<dbReference type="EMBL" id="JAUSRV010000003">
    <property type="protein sequence ID" value="MDP9970187.1"/>
    <property type="molecule type" value="Genomic_DNA"/>
</dbReference>
<evidence type="ECO:0000256" key="6">
    <source>
        <dbReference type="ARBA" id="ARBA00022840"/>
    </source>
</evidence>
<dbReference type="InterPro" id="IPR003789">
    <property type="entry name" value="Asn/Gln_tRNA_amidoTrase-B-like"/>
</dbReference>
<evidence type="ECO:0000256" key="11">
    <source>
        <dbReference type="HAMAP-Rule" id="MF_00121"/>
    </source>
</evidence>
<comment type="function">
    <text evidence="8 11">Allows the formation of correctly charged Asn-tRNA(Asn) or Gln-tRNA(Gln) through the transamidation of misacylated Asp-tRNA(Asn) or Glu-tRNA(Gln) in organisms which lack either or both of asparaginyl-tRNA or glutaminyl-tRNA synthetases. The reaction takes place in the presence of glutamine and ATP through an activated phospho-Asp-tRNA(Asn) or phospho-Glu-tRNA(Gln).</text>
</comment>
<evidence type="ECO:0000256" key="7">
    <source>
        <dbReference type="ARBA" id="ARBA00022917"/>
    </source>
</evidence>
<proteinExistence type="inferred from homology"/>
<evidence type="ECO:0000256" key="9">
    <source>
        <dbReference type="ARBA" id="ARBA00047380"/>
    </source>
</evidence>
<dbReference type="GO" id="GO:0050567">
    <property type="term" value="F:glutaminyl-tRNA synthase (glutamine-hydrolyzing) activity"/>
    <property type="evidence" value="ECO:0007669"/>
    <property type="project" value="UniProtKB-UniRule"/>
</dbReference>
<dbReference type="Pfam" id="PF02637">
    <property type="entry name" value="GatB_Yqey"/>
    <property type="match status" value="1"/>
</dbReference>
<sequence length="492" mass="53853">MNTFEAQQEGRPTGPLVRGYEVIIGFETHAQLSTASKIFSRASTAFGAEPNTQACAVDLALPGTLPVMNKGAVERAIKLGLALGSHIAPRSVFARKNYFYPDLPKGYQISQYEIPVVQGGAVSFFLGEEKKTVRLVRAHLEEDAGKSLHENFIGQSGIDLNRAGTPLLEIVTEPDMRSTAEAVAYARELHKIVTWIGICDGNMQEGSFRCDANVSVRKPGEKLGTRREIKNLNSFKFMQQAIDYEINSQINELEDGRKIEQATVLFDPDTGETRTMRTKEDAADYRYFPDPDLPPLAIEAEWIERVRATMPELPRAMAERYVRDHGMSEYDAAQLTQSPALARYFDDAVKAGATPKLASNWITGEMARRLNAQEIGIEAAPVTAQQLAQLVGRIADGTLPNNAARQVFDALWTGEGSDVDAIIEARDLKPMSDTGALDKILDEVIAKNAKNVEEYRGGKEKALNGLVGQVMKASGGKANPAQVTELLKAKLG</sequence>
<comment type="similarity">
    <text evidence="1 11">Belongs to the GatB/GatE family. GatB subfamily.</text>
</comment>
<dbReference type="InterPro" id="IPR023168">
    <property type="entry name" value="GatB_Yqey_C_2"/>
</dbReference>
<dbReference type="AlphaFoldDB" id="A0AAW8EC76"/>
<feature type="domain" description="Asn/Gln amidotransferase" evidence="12">
    <location>
        <begin position="343"/>
        <end position="491"/>
    </location>
</feature>
<dbReference type="InterPro" id="IPR017959">
    <property type="entry name" value="Asn/Gln-tRNA_amidoTrfase_suB/E"/>
</dbReference>
<dbReference type="HAMAP" id="MF_00121">
    <property type="entry name" value="GatB"/>
    <property type="match status" value="1"/>
</dbReference>
<evidence type="ECO:0000259" key="12">
    <source>
        <dbReference type="SMART" id="SM00845"/>
    </source>
</evidence>
<evidence type="ECO:0000256" key="5">
    <source>
        <dbReference type="ARBA" id="ARBA00022741"/>
    </source>
</evidence>
<name>A0AAW8EC76_VARPD</name>
<comment type="catalytic activity">
    <reaction evidence="9 11">
        <text>L-aspartyl-tRNA(Asn) + L-glutamine + ATP + H2O = L-asparaginyl-tRNA(Asn) + L-glutamate + ADP + phosphate + 2 H(+)</text>
        <dbReference type="Rhea" id="RHEA:14513"/>
        <dbReference type="Rhea" id="RHEA-COMP:9674"/>
        <dbReference type="Rhea" id="RHEA-COMP:9677"/>
        <dbReference type="ChEBI" id="CHEBI:15377"/>
        <dbReference type="ChEBI" id="CHEBI:15378"/>
        <dbReference type="ChEBI" id="CHEBI:29985"/>
        <dbReference type="ChEBI" id="CHEBI:30616"/>
        <dbReference type="ChEBI" id="CHEBI:43474"/>
        <dbReference type="ChEBI" id="CHEBI:58359"/>
        <dbReference type="ChEBI" id="CHEBI:78515"/>
        <dbReference type="ChEBI" id="CHEBI:78516"/>
        <dbReference type="ChEBI" id="CHEBI:456216"/>
    </reaction>
</comment>
<dbReference type="PROSITE" id="PS01234">
    <property type="entry name" value="GATB"/>
    <property type="match status" value="1"/>
</dbReference>
<dbReference type="InterPro" id="IPR042114">
    <property type="entry name" value="GatB_C_1"/>
</dbReference>
<keyword evidence="4 11" id="KW-0436">Ligase</keyword>
<dbReference type="Pfam" id="PF02934">
    <property type="entry name" value="GatB_N"/>
    <property type="match status" value="1"/>
</dbReference>
<keyword evidence="7 11" id="KW-0648">Protein biosynthesis</keyword>
<dbReference type="FunFam" id="1.10.10.410:FF:000001">
    <property type="entry name" value="Aspartyl/glutamyl-tRNA(Asn/Gln) amidotransferase subunit B"/>
    <property type="match status" value="1"/>
</dbReference>
<dbReference type="PANTHER" id="PTHR11659:SF0">
    <property type="entry name" value="GLUTAMYL-TRNA(GLN) AMIDOTRANSFERASE SUBUNIT B, MITOCHONDRIAL"/>
    <property type="match status" value="1"/>
</dbReference>
<dbReference type="InterPro" id="IPR006075">
    <property type="entry name" value="Asn/Gln-tRNA_Trfase_suB/E_cat"/>
</dbReference>
<dbReference type="SMART" id="SM00845">
    <property type="entry name" value="GatB_Yqey"/>
    <property type="match status" value="1"/>
</dbReference>
<evidence type="ECO:0000256" key="8">
    <source>
        <dbReference type="ARBA" id="ARBA00024799"/>
    </source>
</evidence>
<dbReference type="Proteomes" id="UP001224845">
    <property type="component" value="Unassembled WGS sequence"/>
</dbReference>
<dbReference type="NCBIfam" id="TIGR00133">
    <property type="entry name" value="gatB"/>
    <property type="match status" value="1"/>
</dbReference>
<dbReference type="GO" id="GO:0005524">
    <property type="term" value="F:ATP binding"/>
    <property type="evidence" value="ECO:0007669"/>
    <property type="project" value="UniProtKB-KW"/>
</dbReference>
<comment type="caution">
    <text evidence="13">The sequence shown here is derived from an EMBL/GenBank/DDBJ whole genome shotgun (WGS) entry which is preliminary data.</text>
</comment>
<organism evidence="13 14">
    <name type="scientific">Variovorax paradoxus</name>
    <dbReference type="NCBI Taxonomy" id="34073"/>
    <lineage>
        <taxon>Bacteria</taxon>
        <taxon>Pseudomonadati</taxon>
        <taxon>Pseudomonadota</taxon>
        <taxon>Betaproteobacteria</taxon>
        <taxon>Burkholderiales</taxon>
        <taxon>Comamonadaceae</taxon>
        <taxon>Variovorax</taxon>
    </lineage>
</organism>
<evidence type="ECO:0000256" key="10">
    <source>
        <dbReference type="ARBA" id="ARBA00047913"/>
    </source>
</evidence>
<dbReference type="PANTHER" id="PTHR11659">
    <property type="entry name" value="GLUTAMYL-TRNA GLN AMIDOTRANSFERASE SUBUNIT B MITOCHONDRIAL AND PROKARYOTIC PET112-RELATED"/>
    <property type="match status" value="1"/>
</dbReference>
<dbReference type="SUPFAM" id="SSF89095">
    <property type="entry name" value="GatB/YqeY motif"/>
    <property type="match status" value="1"/>
</dbReference>
<dbReference type="InterPro" id="IPR004413">
    <property type="entry name" value="GatB"/>
</dbReference>
<evidence type="ECO:0000256" key="4">
    <source>
        <dbReference type="ARBA" id="ARBA00022598"/>
    </source>
</evidence>
<dbReference type="InterPro" id="IPR018027">
    <property type="entry name" value="Asn/Gln_amidotransferase"/>
</dbReference>
<protein>
    <recommendedName>
        <fullName evidence="3 11">Aspartyl/glutamyl-tRNA(Asn/Gln) amidotransferase subunit B</fullName>
        <shortName evidence="11">Asp/Glu-ADT subunit B</shortName>
        <ecNumber evidence="11">6.3.5.-</ecNumber>
    </recommendedName>
</protein>
<dbReference type="GO" id="GO:0070681">
    <property type="term" value="P:glutaminyl-tRNAGln biosynthesis via transamidation"/>
    <property type="evidence" value="ECO:0007669"/>
    <property type="project" value="TreeGrafter"/>
</dbReference>
<keyword evidence="6 11" id="KW-0067">ATP-binding</keyword>
<evidence type="ECO:0000313" key="14">
    <source>
        <dbReference type="Proteomes" id="UP001224845"/>
    </source>
</evidence>
<evidence type="ECO:0000256" key="1">
    <source>
        <dbReference type="ARBA" id="ARBA00005306"/>
    </source>
</evidence>